<dbReference type="EMBL" id="CAFBQA010000010">
    <property type="protein sequence ID" value="CAB5035764.1"/>
    <property type="molecule type" value="Genomic_DNA"/>
</dbReference>
<feature type="transmembrane region" description="Helical" evidence="1">
    <location>
        <begin position="256"/>
        <end position="275"/>
    </location>
</feature>
<evidence type="ECO:0000256" key="1">
    <source>
        <dbReference type="SAM" id="Phobius"/>
    </source>
</evidence>
<feature type="transmembrane region" description="Helical" evidence="1">
    <location>
        <begin position="77"/>
        <end position="99"/>
    </location>
</feature>
<keyword evidence="1" id="KW-0812">Transmembrane</keyword>
<evidence type="ECO:0000313" key="2">
    <source>
        <dbReference type="EMBL" id="CAB4694422.1"/>
    </source>
</evidence>
<feature type="transmembrane region" description="Helical" evidence="1">
    <location>
        <begin position="200"/>
        <end position="221"/>
    </location>
</feature>
<dbReference type="Pfam" id="PF12679">
    <property type="entry name" value="ABC2_membrane_2"/>
    <property type="match status" value="1"/>
</dbReference>
<dbReference type="PANTHER" id="PTHR37305">
    <property type="entry name" value="INTEGRAL MEMBRANE PROTEIN-RELATED"/>
    <property type="match status" value="1"/>
</dbReference>
<keyword evidence="1" id="KW-0472">Membrane</keyword>
<feature type="transmembrane region" description="Helical" evidence="1">
    <location>
        <begin position="25"/>
        <end position="45"/>
    </location>
</feature>
<dbReference type="EMBL" id="CAEZXW010000008">
    <property type="protein sequence ID" value="CAB4694422.1"/>
    <property type="molecule type" value="Genomic_DNA"/>
</dbReference>
<accession>A0A6J7S380</accession>
<organism evidence="4">
    <name type="scientific">freshwater metagenome</name>
    <dbReference type="NCBI Taxonomy" id="449393"/>
    <lineage>
        <taxon>unclassified sequences</taxon>
        <taxon>metagenomes</taxon>
        <taxon>ecological metagenomes</taxon>
    </lineage>
</organism>
<feature type="transmembrane region" description="Helical" evidence="1">
    <location>
        <begin position="173"/>
        <end position="193"/>
    </location>
</feature>
<name>A0A6J7S380_9ZZZZ</name>
<dbReference type="AlphaFoldDB" id="A0A6J7S380"/>
<feature type="transmembrane region" description="Helical" evidence="1">
    <location>
        <begin position="125"/>
        <end position="153"/>
    </location>
</feature>
<reference evidence="4" key="1">
    <citation type="submission" date="2020-05" db="EMBL/GenBank/DDBJ databases">
        <authorList>
            <person name="Chiriac C."/>
            <person name="Salcher M."/>
            <person name="Ghai R."/>
            <person name="Kavagutti S V."/>
        </authorList>
    </citation>
    <scope>NUCLEOTIDE SEQUENCE</scope>
</reference>
<proteinExistence type="predicted"/>
<evidence type="ECO:0000313" key="4">
    <source>
        <dbReference type="EMBL" id="CAB5035764.1"/>
    </source>
</evidence>
<dbReference type="EMBL" id="CAEZZQ010000016">
    <property type="protein sequence ID" value="CAB4767900.1"/>
    <property type="molecule type" value="Genomic_DNA"/>
</dbReference>
<sequence length="281" mass="29436">MSYQAAHTLPFRVELIRQVRRKRTLIAYLFIVALPLIVAGAVKFGPSSDGGGDEFGGGGLDLIGLATHSAANFTATMFYFATGFVLITVVAIFCGDTVASEASWSTLRYLLASPVPRARLLRQKLFVGLTLSGGAVLLLPIASYIIGGITFGFGGLQTPLGATFSQGVGIQRIAIMTAFLALSLLFCAGLAFLMSVTTDAPLGAVGAAVGIVIISNILNAISALGSLRNWLPTHYAYAWLDALATEIDWSAMVRGASYSLIAFALCVGAATAKFARKDITS</sequence>
<protein>
    <submittedName>
        <fullName evidence="4">Unannotated protein</fullName>
    </submittedName>
</protein>
<keyword evidence="1" id="KW-1133">Transmembrane helix</keyword>
<dbReference type="GO" id="GO:0140359">
    <property type="term" value="F:ABC-type transporter activity"/>
    <property type="evidence" value="ECO:0007669"/>
    <property type="project" value="InterPro"/>
</dbReference>
<dbReference type="PANTHER" id="PTHR37305:SF1">
    <property type="entry name" value="MEMBRANE PROTEIN"/>
    <property type="match status" value="1"/>
</dbReference>
<evidence type="ECO:0000313" key="3">
    <source>
        <dbReference type="EMBL" id="CAB4767900.1"/>
    </source>
</evidence>
<gene>
    <name evidence="2" type="ORF">UFOPK2593_00248</name>
    <name evidence="3" type="ORF">UFOPK2894_00405</name>
    <name evidence="4" type="ORF">UFOPK4234_00350</name>
</gene>
<dbReference type="GO" id="GO:0005886">
    <property type="term" value="C:plasma membrane"/>
    <property type="evidence" value="ECO:0007669"/>
    <property type="project" value="UniProtKB-SubCell"/>
</dbReference>